<dbReference type="Proteomes" id="UP000728032">
    <property type="component" value="Unassembled WGS sequence"/>
</dbReference>
<accession>A0A7R9LPV9</accession>
<keyword evidence="1" id="KW-0732">Signal</keyword>
<dbReference type="EMBL" id="CAJPVJ010002119">
    <property type="protein sequence ID" value="CAG2165799.1"/>
    <property type="molecule type" value="Genomic_DNA"/>
</dbReference>
<proteinExistence type="predicted"/>
<evidence type="ECO:0000256" key="1">
    <source>
        <dbReference type="SAM" id="SignalP"/>
    </source>
</evidence>
<dbReference type="EMBL" id="OC916944">
    <property type="protein sequence ID" value="CAD7645687.1"/>
    <property type="molecule type" value="Genomic_DNA"/>
</dbReference>
<gene>
    <name evidence="2" type="ORF">ONB1V03_LOCUS5337</name>
</gene>
<protein>
    <submittedName>
        <fullName evidence="2">Uncharacterized protein</fullName>
    </submittedName>
</protein>
<sequence>MWSMLTITLVTYVVTMTQLNDVNCITEAGQHILDRINQARLDKNYTLNRYFNFDPVKSAQNITTLINEFIAATDHFETNKCLSVEEKDMGVSNCYDVVVDKMTIDLVYIEKHKTYTAYLHVDDQLIHWVLKRGKHIMARITEARNANRAYTLNRYFNFDPVKGAPNITILINEFIAATDHFETNKCLSVDEKDMGYNNCYDCGSSVHPEKSADSRHKRRPIVRLFHTTLSVNTHHIIRRFSIQVINEHIFRGLLDGHHTVLTVLYLKATLVIVLEKVIQPGPIHVHVLRVENPETPSHGTGNRPLLAVTKVRVRPLG</sequence>
<reference evidence="2" key="1">
    <citation type="submission" date="2020-11" db="EMBL/GenBank/DDBJ databases">
        <authorList>
            <person name="Tran Van P."/>
        </authorList>
    </citation>
    <scope>NUCLEOTIDE SEQUENCE</scope>
</reference>
<feature type="chain" id="PRO_5036211268" evidence="1">
    <location>
        <begin position="20"/>
        <end position="317"/>
    </location>
</feature>
<evidence type="ECO:0000313" key="3">
    <source>
        <dbReference type="Proteomes" id="UP000728032"/>
    </source>
</evidence>
<name>A0A7R9LPV9_9ACAR</name>
<organism evidence="2">
    <name type="scientific">Oppiella nova</name>
    <dbReference type="NCBI Taxonomy" id="334625"/>
    <lineage>
        <taxon>Eukaryota</taxon>
        <taxon>Metazoa</taxon>
        <taxon>Ecdysozoa</taxon>
        <taxon>Arthropoda</taxon>
        <taxon>Chelicerata</taxon>
        <taxon>Arachnida</taxon>
        <taxon>Acari</taxon>
        <taxon>Acariformes</taxon>
        <taxon>Sarcoptiformes</taxon>
        <taxon>Oribatida</taxon>
        <taxon>Brachypylina</taxon>
        <taxon>Oppioidea</taxon>
        <taxon>Oppiidae</taxon>
        <taxon>Oppiella</taxon>
    </lineage>
</organism>
<evidence type="ECO:0000313" key="2">
    <source>
        <dbReference type="EMBL" id="CAD7645687.1"/>
    </source>
</evidence>
<dbReference type="AlphaFoldDB" id="A0A7R9LPV9"/>
<keyword evidence="3" id="KW-1185">Reference proteome</keyword>
<feature type="signal peptide" evidence="1">
    <location>
        <begin position="1"/>
        <end position="19"/>
    </location>
</feature>